<reference evidence="5" key="1">
    <citation type="journal article" date="2024" name="Antonie Van Leeuwenhoek">
        <title>Bradyrhizobium ontarionense sp. nov., a novel bacterial symbiont isolated from Aeschynomene indica (Indian jointvetch), harbours photosynthesis, nitrogen fixation and nitrous oxide (N2O) reductase genes.</title>
        <authorList>
            <person name="Bromfield E.S.P."/>
            <person name="Cloutier S."/>
        </authorList>
    </citation>
    <scope>NUCLEOTIDE SEQUENCE</scope>
    <source>
        <strain evidence="5">A19</strain>
    </source>
</reference>
<keyword evidence="6" id="KW-1185">Reference proteome</keyword>
<evidence type="ECO:0000313" key="5">
    <source>
        <dbReference type="EMBL" id="UFZ06500.1"/>
    </source>
</evidence>
<dbReference type="PANTHER" id="PTHR11699">
    <property type="entry name" value="ALDEHYDE DEHYDROGENASE-RELATED"/>
    <property type="match status" value="1"/>
</dbReference>
<dbReference type="InterPro" id="IPR016162">
    <property type="entry name" value="Ald_DH_N"/>
</dbReference>
<name>A0ABY3RGB8_9BRAD</name>
<dbReference type="InterPro" id="IPR016163">
    <property type="entry name" value="Ald_DH_C"/>
</dbReference>
<dbReference type="RefSeq" id="WP_231325811.1">
    <property type="nucleotide sequence ID" value="NZ_CP088156.1"/>
</dbReference>
<dbReference type="PROSITE" id="PS00687">
    <property type="entry name" value="ALDEHYDE_DEHYDR_GLU"/>
    <property type="match status" value="1"/>
</dbReference>
<sequence>MTHFIDPRLRAATLPFWPDFEIIGSHVGGELVIGNGATVTVNDPATGKVLFSYADAGADVAAKAAQAAVIGQAEWARFTAAGRGRIMQAVARAVLANAEPLAQLESLSAGKPIRDTRGEVAKVAEMFEYYAGWADKFHGDVIPVPSSHLNYTRREPMGVVLQITPWNAPVFTAGWQIAPAISMGNAVLLKPSELTPLTSLALAVIAEAAGLPKGVVNVLAGYGHTTGQAALAQPAVKKVVFVGSVPTGRLIGEAAARRLLPSVLELGGKSANIVFADADLERAAVGAQAAIFGGAGQSCVAGSRLLVQSAVYDRFVDLVAQGAAKIRCGDPLSAETEIGPINNARQYEHVLSLIREGAAEGAEIITGAHGAAKDGGYFVSPTVLKNVTNAMGIARKEVFGPVVAAIRFETEEEAIQIANDSEFGLAGAVWTRDVARAHRVAAHVKAGTFWINAYKTINVASPFGGYNNSGHGRSSGVEALYEYTQVKSVWVETAAEPAVAFGYAPGLRE</sequence>
<accession>A0ABY3RGB8</accession>
<organism evidence="5 6">
    <name type="scientific">Bradyrhizobium ontarionense</name>
    <dbReference type="NCBI Taxonomy" id="2898149"/>
    <lineage>
        <taxon>Bacteria</taxon>
        <taxon>Pseudomonadati</taxon>
        <taxon>Pseudomonadota</taxon>
        <taxon>Alphaproteobacteria</taxon>
        <taxon>Hyphomicrobiales</taxon>
        <taxon>Nitrobacteraceae</taxon>
        <taxon>Bradyrhizobium</taxon>
    </lineage>
</organism>
<dbReference type="Pfam" id="PF00171">
    <property type="entry name" value="Aldedh"/>
    <property type="match status" value="1"/>
</dbReference>
<dbReference type="Proteomes" id="UP001431010">
    <property type="component" value="Chromosome"/>
</dbReference>
<dbReference type="SUPFAM" id="SSF53720">
    <property type="entry name" value="ALDH-like"/>
    <property type="match status" value="1"/>
</dbReference>
<evidence type="ECO:0000256" key="3">
    <source>
        <dbReference type="RuleBase" id="RU003345"/>
    </source>
</evidence>
<evidence type="ECO:0000259" key="4">
    <source>
        <dbReference type="Pfam" id="PF00171"/>
    </source>
</evidence>
<protein>
    <submittedName>
        <fullName evidence="5">Aldehyde dehydrogenase family protein</fullName>
    </submittedName>
</protein>
<feature type="active site" evidence="2">
    <location>
        <position position="265"/>
    </location>
</feature>
<comment type="similarity">
    <text evidence="3">Belongs to the aldehyde dehydrogenase family.</text>
</comment>
<dbReference type="InterPro" id="IPR015590">
    <property type="entry name" value="Aldehyde_DH_dom"/>
</dbReference>
<feature type="domain" description="Aldehyde dehydrogenase" evidence="4">
    <location>
        <begin position="37"/>
        <end position="489"/>
    </location>
</feature>
<keyword evidence="1 3" id="KW-0560">Oxidoreductase</keyword>
<dbReference type="EMBL" id="CP088156">
    <property type="protein sequence ID" value="UFZ06500.1"/>
    <property type="molecule type" value="Genomic_DNA"/>
</dbReference>
<dbReference type="Gene3D" id="3.40.309.10">
    <property type="entry name" value="Aldehyde Dehydrogenase, Chain A, domain 2"/>
    <property type="match status" value="1"/>
</dbReference>
<dbReference type="InterPro" id="IPR016161">
    <property type="entry name" value="Ald_DH/histidinol_DH"/>
</dbReference>
<evidence type="ECO:0000313" key="6">
    <source>
        <dbReference type="Proteomes" id="UP001431010"/>
    </source>
</evidence>
<evidence type="ECO:0000256" key="2">
    <source>
        <dbReference type="PROSITE-ProRule" id="PRU10007"/>
    </source>
</evidence>
<gene>
    <name evidence="5" type="ORF">LQG66_09470</name>
</gene>
<dbReference type="InterPro" id="IPR029510">
    <property type="entry name" value="Ald_DH_CS_GLU"/>
</dbReference>
<evidence type="ECO:0000256" key="1">
    <source>
        <dbReference type="ARBA" id="ARBA00023002"/>
    </source>
</evidence>
<proteinExistence type="inferred from homology"/>
<dbReference type="Gene3D" id="3.40.605.10">
    <property type="entry name" value="Aldehyde Dehydrogenase, Chain A, domain 1"/>
    <property type="match status" value="1"/>
</dbReference>